<evidence type="ECO:0000313" key="1">
    <source>
        <dbReference type="EMBL" id="ANC50366.1"/>
    </source>
</evidence>
<dbReference type="Proteomes" id="UP000059113">
    <property type="component" value="Chromosome"/>
</dbReference>
<name>A0A168M0S3_9SPHN</name>
<evidence type="ECO:0000313" key="2">
    <source>
        <dbReference type="Proteomes" id="UP000059113"/>
    </source>
</evidence>
<keyword evidence="2" id="KW-1185">Reference proteome</keyword>
<protein>
    <submittedName>
        <fullName evidence="1">Uncharacterized protein</fullName>
    </submittedName>
</protein>
<dbReference type="EMBL" id="CP011310">
    <property type="protein sequence ID" value="ANC50366.1"/>
    <property type="molecule type" value="Genomic_DNA"/>
</dbReference>
<accession>A0A168M0S3</accession>
<dbReference type="KEGG" id="ery:CP97_14680"/>
<dbReference type="AlphaFoldDB" id="A0A168M0S3"/>
<sequence>MFLYFLVVLNHQTLALGRVGGSARLLYRLGPHRHFPFIFVGWS</sequence>
<proteinExistence type="predicted"/>
<reference evidence="1 2" key="1">
    <citation type="journal article" date="2015" name="Int. J. Syst. Evol. Microbiol.">
        <title>Erythrobacter atlanticus sp. nov., a bacterium from ocean sediment able to degrade polycyclic aromatic hydrocarbons.</title>
        <authorList>
            <person name="Zhuang L."/>
            <person name="Liu Y."/>
            <person name="Wang L."/>
            <person name="Wang W."/>
            <person name="Shao Z."/>
        </authorList>
    </citation>
    <scope>NUCLEOTIDE SEQUENCE [LARGE SCALE GENOMIC DNA]</scope>
    <source>
        <strain evidence="2">s21-N3</strain>
    </source>
</reference>
<gene>
    <name evidence="1" type="ORF">CP97_14680</name>
</gene>
<organism evidence="1 2">
    <name type="scientific">Aurantiacibacter atlanticus</name>
    <dbReference type="NCBI Taxonomy" id="1648404"/>
    <lineage>
        <taxon>Bacteria</taxon>
        <taxon>Pseudomonadati</taxon>
        <taxon>Pseudomonadota</taxon>
        <taxon>Alphaproteobacteria</taxon>
        <taxon>Sphingomonadales</taxon>
        <taxon>Erythrobacteraceae</taxon>
        <taxon>Aurantiacibacter</taxon>
    </lineage>
</organism>
<reference evidence="2" key="2">
    <citation type="submission" date="2015-04" db="EMBL/GenBank/DDBJ databases">
        <title>The complete genome sequence of Erythrobacter sp. s21-N3.</title>
        <authorList>
            <person name="Zhuang L."/>
            <person name="Liu Y."/>
            <person name="Shao Z."/>
        </authorList>
    </citation>
    <scope>NUCLEOTIDE SEQUENCE [LARGE SCALE GENOMIC DNA]</scope>
    <source>
        <strain evidence="2">s21-N3</strain>
    </source>
</reference>